<feature type="region of interest" description="Disordered" evidence="1">
    <location>
        <begin position="122"/>
        <end position="156"/>
    </location>
</feature>
<evidence type="ECO:0000313" key="2">
    <source>
        <dbReference type="EMBL" id="KAK3252695.1"/>
    </source>
</evidence>
<reference evidence="2 3" key="1">
    <citation type="journal article" date="2015" name="Genome Biol. Evol.">
        <title>Comparative Genomics of a Bacterivorous Green Alga Reveals Evolutionary Causalities and Consequences of Phago-Mixotrophic Mode of Nutrition.</title>
        <authorList>
            <person name="Burns J.A."/>
            <person name="Paasch A."/>
            <person name="Narechania A."/>
            <person name="Kim E."/>
        </authorList>
    </citation>
    <scope>NUCLEOTIDE SEQUENCE [LARGE SCALE GENOMIC DNA]</scope>
    <source>
        <strain evidence="2 3">PLY_AMNH</strain>
    </source>
</reference>
<dbReference type="AlphaFoldDB" id="A0AAE0CEK4"/>
<accession>A0AAE0CEK4</accession>
<gene>
    <name evidence="2" type="ORF">CYMTET_38020</name>
</gene>
<feature type="compositionally biased region" description="Gly residues" evidence="1">
    <location>
        <begin position="352"/>
        <end position="362"/>
    </location>
</feature>
<feature type="region of interest" description="Disordered" evidence="1">
    <location>
        <begin position="1"/>
        <end position="33"/>
    </location>
</feature>
<feature type="compositionally biased region" description="Low complexity" evidence="1">
    <location>
        <begin position="130"/>
        <end position="139"/>
    </location>
</feature>
<sequence>MALVPRDLMWDKWDTTQPQPPPGPSGPTSSAGVTLTGTELQKLVQDAVEAARTVMRAGLPPPSLEQAYRNALGSSEGKREGEHEWKRPDRALEAVEFPELCWARSELETECGREMVDVVTDSFATKRPRSPSSPAPAKRPTLDSSPGGDAPPLTQGRRDDLALAAAGFRTVLEEQLQQALNSTLDPTAIPKPVGTGALRPVIPKHAGGNLAGLDLQVYPAVSLDAQERKLVLGEDGRVAWTASNTESRCSTLPEWERRFLHHDAEGAMVKFYDYLFLRMEGDESVTFNITCYTEIFADYARESGLRPNRGKCRWSGGWGNSPKGGKGKGGKPSNLRRQTDQPAAPRDTSADGGAGGAQGGRGCPRRERPHIRDACAQHQTNTCTYGQACRGAPEGAGGERAGVPAADGVDGPEEEDDEEDVMSMAGALEFEAVECEEGGTSEGAPDMTWWEHLNPTAFVPMRQLLARVIREHMEAAGTMEHERATFVREVQEVPNYVGDEHMEAMGVEIEKETQERRIFPAVDRLPWDISALGMVEKVRNSKVKYRPMWDYSRPVDTHVNARIDLENDKFSTVKDAYASLRPGKWMVKAQGVPCVGYLDDDFMVADTWEDAEEYMMLLVEMMSFLGFKVNSAKCEGPARKMEFLWVLLSTGGARYTTAISRSFNQLVASASRAKIKVTAPVLEDLDTIKEVIRKYNGRAVVLYREDVKEDFWATDSSGKKGMGGVIDKDTPPHRCFSLMSSAHETQTKARALSSLNLHKHTFLNRIMRAYPKCSSQQPPMGDMKQGNYIDRLSPEIISAMWSSPTFVPYWGQKTMIRLQEAQVFGATQQSAKEVSAVDHSAMNGNDPFS</sequence>
<comment type="caution">
    <text evidence="2">The sequence shown here is derived from an EMBL/GenBank/DDBJ whole genome shotgun (WGS) entry which is preliminary data.</text>
</comment>
<dbReference type="SUPFAM" id="SSF56672">
    <property type="entry name" value="DNA/RNA polymerases"/>
    <property type="match status" value="1"/>
</dbReference>
<dbReference type="InterPro" id="IPR043502">
    <property type="entry name" value="DNA/RNA_pol_sf"/>
</dbReference>
<keyword evidence="3" id="KW-1185">Reference proteome</keyword>
<protein>
    <submittedName>
        <fullName evidence="2">Uncharacterized protein</fullName>
    </submittedName>
</protein>
<feature type="region of interest" description="Disordered" evidence="1">
    <location>
        <begin position="394"/>
        <end position="416"/>
    </location>
</feature>
<dbReference type="Proteomes" id="UP001190700">
    <property type="component" value="Unassembled WGS sequence"/>
</dbReference>
<evidence type="ECO:0000256" key="1">
    <source>
        <dbReference type="SAM" id="MobiDB-lite"/>
    </source>
</evidence>
<organism evidence="2 3">
    <name type="scientific">Cymbomonas tetramitiformis</name>
    <dbReference type="NCBI Taxonomy" id="36881"/>
    <lineage>
        <taxon>Eukaryota</taxon>
        <taxon>Viridiplantae</taxon>
        <taxon>Chlorophyta</taxon>
        <taxon>Pyramimonadophyceae</taxon>
        <taxon>Pyramimonadales</taxon>
        <taxon>Pyramimonadaceae</taxon>
        <taxon>Cymbomonas</taxon>
    </lineage>
</organism>
<feature type="region of interest" description="Disordered" evidence="1">
    <location>
        <begin position="313"/>
        <end position="367"/>
    </location>
</feature>
<proteinExistence type="predicted"/>
<evidence type="ECO:0000313" key="3">
    <source>
        <dbReference type="Proteomes" id="UP001190700"/>
    </source>
</evidence>
<name>A0AAE0CEK4_9CHLO</name>
<dbReference type="EMBL" id="LGRX02025263">
    <property type="protein sequence ID" value="KAK3252695.1"/>
    <property type="molecule type" value="Genomic_DNA"/>
</dbReference>